<dbReference type="InterPro" id="IPR030878">
    <property type="entry name" value="Ribosomal_uL15"/>
</dbReference>
<feature type="compositionally biased region" description="Gly residues" evidence="4">
    <location>
        <begin position="19"/>
        <end position="33"/>
    </location>
</feature>
<evidence type="ECO:0000256" key="4">
    <source>
        <dbReference type="SAM" id="MobiDB-lite"/>
    </source>
</evidence>
<dbReference type="PROSITE" id="PS00475">
    <property type="entry name" value="RIBOSOMAL_L15"/>
    <property type="match status" value="1"/>
</dbReference>
<dbReference type="GO" id="GO:0015934">
    <property type="term" value="C:large ribosomal subunit"/>
    <property type="evidence" value="ECO:0007669"/>
    <property type="project" value="InterPro"/>
</dbReference>
<dbReference type="SUPFAM" id="SSF52080">
    <property type="entry name" value="Ribosomal proteins L15p and L18e"/>
    <property type="match status" value="1"/>
</dbReference>
<dbReference type="GO" id="GO:0006412">
    <property type="term" value="P:translation"/>
    <property type="evidence" value="ECO:0007669"/>
    <property type="project" value="InterPro"/>
</dbReference>
<evidence type="ECO:0000313" key="6">
    <source>
        <dbReference type="EMBL" id="SVA77376.1"/>
    </source>
</evidence>
<name>A0A381YJX9_9ZZZZ</name>
<evidence type="ECO:0000259" key="5">
    <source>
        <dbReference type="Pfam" id="PF00828"/>
    </source>
</evidence>
<accession>A0A381YJX9</accession>
<dbReference type="InterPro" id="IPR021131">
    <property type="entry name" value="Ribosomal_uL15/eL18"/>
</dbReference>
<dbReference type="InterPro" id="IPR001196">
    <property type="entry name" value="Ribosomal_uL15_CS"/>
</dbReference>
<keyword evidence="2" id="KW-0689">Ribosomal protein</keyword>
<dbReference type="PANTHER" id="PTHR12934">
    <property type="entry name" value="50S RIBOSOMAL PROTEIN L15"/>
    <property type="match status" value="1"/>
</dbReference>
<dbReference type="GO" id="GO:0003735">
    <property type="term" value="F:structural constituent of ribosome"/>
    <property type="evidence" value="ECO:0007669"/>
    <property type="project" value="InterPro"/>
</dbReference>
<sequence>MQLHELVTSKTATRKRVGRGPGSGKGKNCGRGQNGAKSRSGYKQKRGYEGGQNPLNRRLPKFGFTSPNKEISQLINLQNLEDSPAVETGSHLDKSKLKALGLIKKEDKPVKLLGKGKLSKKIKIEVDTASANAAEAVKKAG</sequence>
<dbReference type="Pfam" id="PF00828">
    <property type="entry name" value="Ribosomal_L27A"/>
    <property type="match status" value="1"/>
</dbReference>
<evidence type="ECO:0000256" key="3">
    <source>
        <dbReference type="ARBA" id="ARBA00023274"/>
    </source>
</evidence>
<reference evidence="6" key="1">
    <citation type="submission" date="2018-05" db="EMBL/GenBank/DDBJ databases">
        <authorList>
            <person name="Lanie J.A."/>
            <person name="Ng W.-L."/>
            <person name="Kazmierczak K.M."/>
            <person name="Andrzejewski T.M."/>
            <person name="Davidsen T.M."/>
            <person name="Wayne K.J."/>
            <person name="Tettelin H."/>
            <person name="Glass J.I."/>
            <person name="Rusch D."/>
            <person name="Podicherti R."/>
            <person name="Tsui H.-C.T."/>
            <person name="Winkler M.E."/>
        </authorList>
    </citation>
    <scope>NUCLEOTIDE SEQUENCE</scope>
</reference>
<dbReference type="AlphaFoldDB" id="A0A381YJX9"/>
<feature type="non-terminal residue" evidence="6">
    <location>
        <position position="141"/>
    </location>
</feature>
<keyword evidence="3" id="KW-0687">Ribonucleoprotein</keyword>
<evidence type="ECO:0000256" key="2">
    <source>
        <dbReference type="ARBA" id="ARBA00022980"/>
    </source>
</evidence>
<dbReference type="InterPro" id="IPR036227">
    <property type="entry name" value="Ribosomal_uL15/eL18_sf"/>
</dbReference>
<dbReference type="InterPro" id="IPR005749">
    <property type="entry name" value="Ribosomal_uL15_bac-type"/>
</dbReference>
<dbReference type="EMBL" id="UINC01018424">
    <property type="protein sequence ID" value="SVA77376.1"/>
    <property type="molecule type" value="Genomic_DNA"/>
</dbReference>
<gene>
    <name evidence="6" type="ORF">METZ01_LOCUS130230</name>
</gene>
<proteinExistence type="inferred from homology"/>
<dbReference type="PANTHER" id="PTHR12934:SF11">
    <property type="entry name" value="LARGE RIBOSOMAL SUBUNIT PROTEIN UL15M"/>
    <property type="match status" value="1"/>
</dbReference>
<dbReference type="Gene3D" id="3.100.10.10">
    <property type="match status" value="1"/>
</dbReference>
<dbReference type="NCBIfam" id="TIGR01071">
    <property type="entry name" value="rplO_bact"/>
    <property type="match status" value="1"/>
</dbReference>
<protein>
    <recommendedName>
        <fullName evidence="5">Large ribosomal subunit protein uL15/eL18 domain-containing protein</fullName>
    </recommendedName>
</protein>
<feature type="region of interest" description="Disordered" evidence="4">
    <location>
        <begin position="1"/>
        <end position="64"/>
    </location>
</feature>
<organism evidence="6">
    <name type="scientific">marine metagenome</name>
    <dbReference type="NCBI Taxonomy" id="408172"/>
    <lineage>
        <taxon>unclassified sequences</taxon>
        <taxon>metagenomes</taxon>
        <taxon>ecological metagenomes</taxon>
    </lineage>
</organism>
<evidence type="ECO:0000256" key="1">
    <source>
        <dbReference type="ARBA" id="ARBA00007320"/>
    </source>
</evidence>
<feature type="domain" description="Large ribosomal subunit protein uL15/eL18" evidence="5">
    <location>
        <begin position="76"/>
        <end position="141"/>
    </location>
</feature>
<dbReference type="HAMAP" id="MF_01341">
    <property type="entry name" value="Ribosomal_uL15"/>
    <property type="match status" value="1"/>
</dbReference>
<comment type="similarity">
    <text evidence="1">Belongs to the universal ribosomal protein uL15 family.</text>
</comment>